<dbReference type="RefSeq" id="WP_015560916.1">
    <property type="nucleotide sequence ID" value="NZ_CYYW01000069.1"/>
</dbReference>
<accession>A0A174ICT4</accession>
<proteinExistence type="predicted"/>
<gene>
    <name evidence="1" type="ORF">ERS852417_03188</name>
</gene>
<reference evidence="1 2" key="1">
    <citation type="submission" date="2015-09" db="EMBL/GenBank/DDBJ databases">
        <authorList>
            <consortium name="Pathogen Informatics"/>
        </authorList>
    </citation>
    <scope>NUCLEOTIDE SEQUENCE [LARGE SCALE GENOMIC DNA]</scope>
    <source>
        <strain evidence="1 2">2789STDY5608860</strain>
    </source>
</reference>
<organism evidence="1 2">
    <name type="scientific">Agathobacter rectalis</name>
    <dbReference type="NCBI Taxonomy" id="39491"/>
    <lineage>
        <taxon>Bacteria</taxon>
        <taxon>Bacillati</taxon>
        <taxon>Bacillota</taxon>
        <taxon>Clostridia</taxon>
        <taxon>Lachnospirales</taxon>
        <taxon>Lachnospiraceae</taxon>
        <taxon>Agathobacter</taxon>
    </lineage>
</organism>
<dbReference type="EMBL" id="CYYW01000069">
    <property type="protein sequence ID" value="CUO83966.1"/>
    <property type="molecule type" value="Genomic_DNA"/>
</dbReference>
<dbReference type="AlphaFoldDB" id="A0A174ICT4"/>
<evidence type="ECO:0000313" key="2">
    <source>
        <dbReference type="Proteomes" id="UP000095384"/>
    </source>
</evidence>
<name>A0A174ICT4_9FIRM</name>
<sequence length="122" mass="14180">MKSDSTTVIKNMEFLVKELHKEWDRSGTSKASVIISLEEVDGINDKLKEIIYQTQKSVDEDELTFKQSIAKSKECYVLLRVVRKIAKKKDKCEKQAIDNEFAIELDKDELKLFKGLFAEMFK</sequence>
<evidence type="ECO:0000313" key="1">
    <source>
        <dbReference type="EMBL" id="CUO83966.1"/>
    </source>
</evidence>
<protein>
    <submittedName>
        <fullName evidence="1">Uncharacterized protein</fullName>
    </submittedName>
</protein>
<dbReference type="Proteomes" id="UP000095384">
    <property type="component" value="Unassembled WGS sequence"/>
</dbReference>